<name>A0A212Q0R2_9PROT</name>
<keyword evidence="2" id="KW-0275">Fatty acid biosynthesis</keyword>
<evidence type="ECO:0000313" key="4">
    <source>
        <dbReference type="EMBL" id="SNB52814.1"/>
    </source>
</evidence>
<keyword evidence="2" id="KW-0443">Lipid metabolism</keyword>
<evidence type="ECO:0000313" key="5">
    <source>
        <dbReference type="Proteomes" id="UP000197065"/>
    </source>
</evidence>
<dbReference type="Pfam" id="PF00364">
    <property type="entry name" value="Biotin_lipoyl"/>
    <property type="match status" value="1"/>
</dbReference>
<sequence length="80" mass="8340">MAIIQIVPPVPGILYLSPTPGAALFKQPGDAVAAGETVALVEVMKSFLPVEAEAAGTFVRYLVDNEANVEPDQAVCEIEG</sequence>
<dbReference type="GO" id="GO:0006633">
    <property type="term" value="P:fatty acid biosynthetic process"/>
    <property type="evidence" value="ECO:0007669"/>
    <property type="project" value="UniProtKB-UniPathway"/>
</dbReference>
<dbReference type="GO" id="GO:0003989">
    <property type="term" value="F:acetyl-CoA carboxylase activity"/>
    <property type="evidence" value="ECO:0007669"/>
    <property type="project" value="InterPro"/>
</dbReference>
<reference evidence="4 5" key="1">
    <citation type="submission" date="2017-06" db="EMBL/GenBank/DDBJ databases">
        <authorList>
            <person name="Kim H.J."/>
            <person name="Triplett B.A."/>
        </authorList>
    </citation>
    <scope>NUCLEOTIDE SEQUENCE [LARGE SCALE GENOMIC DNA]</scope>
    <source>
        <strain evidence="4 5">B29T1</strain>
    </source>
</reference>
<organism evidence="4 5">
    <name type="scientific">Arboricoccus pini</name>
    <dbReference type="NCBI Taxonomy" id="1963835"/>
    <lineage>
        <taxon>Bacteria</taxon>
        <taxon>Pseudomonadati</taxon>
        <taxon>Pseudomonadota</taxon>
        <taxon>Alphaproteobacteria</taxon>
        <taxon>Geminicoccales</taxon>
        <taxon>Geminicoccaceae</taxon>
        <taxon>Arboricoccus</taxon>
    </lineage>
</organism>
<gene>
    <name evidence="4" type="ORF">SAMN07250955_101305</name>
</gene>
<comment type="pathway">
    <text evidence="2">Lipid metabolism; fatty acid biosynthesis.</text>
</comment>
<evidence type="ECO:0000256" key="1">
    <source>
        <dbReference type="ARBA" id="ARBA00003761"/>
    </source>
</evidence>
<dbReference type="UniPathway" id="UPA00094"/>
<dbReference type="SUPFAM" id="SSF51230">
    <property type="entry name" value="Single hybrid motif"/>
    <property type="match status" value="1"/>
</dbReference>
<protein>
    <recommendedName>
        <fullName evidence="2">Biotin carboxyl carrier protein of acetyl-CoA carboxylase</fullName>
    </recommendedName>
</protein>
<keyword evidence="2" id="KW-0276">Fatty acid metabolism</keyword>
<dbReference type="CDD" id="cd06850">
    <property type="entry name" value="biotinyl_domain"/>
    <property type="match status" value="1"/>
</dbReference>
<evidence type="ECO:0000256" key="2">
    <source>
        <dbReference type="RuleBase" id="RU364072"/>
    </source>
</evidence>
<keyword evidence="5" id="KW-1185">Reference proteome</keyword>
<proteinExistence type="predicted"/>
<keyword evidence="2" id="KW-0092">Biotin</keyword>
<dbReference type="Proteomes" id="UP000197065">
    <property type="component" value="Unassembled WGS sequence"/>
</dbReference>
<keyword evidence="2" id="KW-0444">Lipid biosynthesis</keyword>
<evidence type="ECO:0000259" key="3">
    <source>
        <dbReference type="PROSITE" id="PS50968"/>
    </source>
</evidence>
<dbReference type="EMBL" id="FYEH01000001">
    <property type="protein sequence ID" value="SNB52814.1"/>
    <property type="molecule type" value="Genomic_DNA"/>
</dbReference>
<dbReference type="Gene3D" id="2.40.50.100">
    <property type="match status" value="1"/>
</dbReference>
<dbReference type="OrthoDB" id="5297413at2"/>
<dbReference type="InterPro" id="IPR000089">
    <property type="entry name" value="Biotin_lipoyl"/>
</dbReference>
<dbReference type="RefSeq" id="WP_088559616.1">
    <property type="nucleotide sequence ID" value="NZ_FYEH01000001.1"/>
</dbReference>
<comment type="function">
    <text evidence="1 2">This protein is a component of the acetyl coenzyme A carboxylase complex; first, biotin carboxylase catalyzes the carboxylation of the carrier protein and then the transcarboxylase transfers the carboxyl group to form malonyl-CoA.</text>
</comment>
<feature type="domain" description="Lipoyl-binding" evidence="3">
    <location>
        <begin position="3"/>
        <end position="79"/>
    </location>
</feature>
<accession>A0A212Q0R2</accession>
<dbReference type="PRINTS" id="PR01071">
    <property type="entry name" value="ACOABIOTINCC"/>
</dbReference>
<dbReference type="InterPro" id="IPR011053">
    <property type="entry name" value="Single_hybrid_motif"/>
</dbReference>
<dbReference type="InterPro" id="IPR001249">
    <property type="entry name" value="AcCoA_biotinCC"/>
</dbReference>
<dbReference type="GO" id="GO:0009317">
    <property type="term" value="C:acetyl-CoA carboxylase complex"/>
    <property type="evidence" value="ECO:0007669"/>
    <property type="project" value="InterPro"/>
</dbReference>
<dbReference type="PROSITE" id="PS50968">
    <property type="entry name" value="BIOTINYL_LIPOYL"/>
    <property type="match status" value="1"/>
</dbReference>
<dbReference type="AlphaFoldDB" id="A0A212Q0R2"/>